<organism evidence="7 8">
    <name type="scientific">Mortierella polycephala</name>
    <dbReference type="NCBI Taxonomy" id="41804"/>
    <lineage>
        <taxon>Eukaryota</taxon>
        <taxon>Fungi</taxon>
        <taxon>Fungi incertae sedis</taxon>
        <taxon>Mucoromycota</taxon>
        <taxon>Mortierellomycotina</taxon>
        <taxon>Mortierellomycetes</taxon>
        <taxon>Mortierellales</taxon>
        <taxon>Mortierellaceae</taxon>
        <taxon>Mortierella</taxon>
    </lineage>
</organism>
<dbReference type="EMBL" id="JAAAJA010000911">
    <property type="protein sequence ID" value="KAG0248848.1"/>
    <property type="molecule type" value="Genomic_DNA"/>
</dbReference>
<dbReference type="InterPro" id="IPR016050">
    <property type="entry name" value="Proteasome_bsu_CS"/>
</dbReference>
<dbReference type="AlphaFoldDB" id="A0A9P6PKJ8"/>
<comment type="subunit">
    <text evidence="4">The 26S proteasome consists of a 20S proteasome core and two 19S regulatory subunits. The 20S proteasome core is composed of 28 subunits that are arranged in four stacked rings, resulting in a barrel-shaped structure. The two end rings are each formed by seven alpha subunits, and the two central rings are each formed by seven beta subunits. The catalytic chamber with the active sites is on the inside of the barrel.</text>
</comment>
<keyword evidence="8" id="KW-1185">Reference proteome</keyword>
<name>A0A9P6PKJ8_9FUNG</name>
<feature type="compositionally biased region" description="Low complexity" evidence="6">
    <location>
        <begin position="16"/>
        <end position="25"/>
    </location>
</feature>
<comment type="subunit">
    <text evidence="5">Component of the proteasome complex.</text>
</comment>
<dbReference type="PANTHER" id="PTHR32194:SF2">
    <property type="entry name" value="PROTEASOME SUBUNIT BETA TYPE-1"/>
    <property type="match status" value="1"/>
</dbReference>
<comment type="caution">
    <text evidence="7">The sequence shown here is derived from an EMBL/GenBank/DDBJ whole genome shotgun (WGS) entry which is preliminary data.</text>
</comment>
<evidence type="ECO:0000256" key="3">
    <source>
        <dbReference type="ARBA" id="ARBA00023242"/>
    </source>
</evidence>
<keyword evidence="1 5" id="KW-0963">Cytoplasm</keyword>
<dbReference type="InterPro" id="IPR001353">
    <property type="entry name" value="Proteasome_sua/b"/>
</dbReference>
<dbReference type="Proteomes" id="UP000726737">
    <property type="component" value="Unassembled WGS sequence"/>
</dbReference>
<evidence type="ECO:0000313" key="8">
    <source>
        <dbReference type="Proteomes" id="UP000726737"/>
    </source>
</evidence>
<evidence type="ECO:0000313" key="7">
    <source>
        <dbReference type="EMBL" id="KAG0248848.1"/>
    </source>
</evidence>
<dbReference type="CDD" id="cd03757">
    <property type="entry name" value="proteasome_beta_type_1"/>
    <property type="match status" value="1"/>
</dbReference>
<comment type="similarity">
    <text evidence="5">Belongs to the peptidase T1B family.</text>
</comment>
<dbReference type="FunFam" id="3.60.20.10:FF:000027">
    <property type="entry name" value="Proteasome subunit beta type-6"/>
    <property type="match status" value="1"/>
</dbReference>
<feature type="region of interest" description="Disordered" evidence="6">
    <location>
        <begin position="1"/>
        <end position="25"/>
    </location>
</feature>
<dbReference type="GO" id="GO:0019774">
    <property type="term" value="C:proteasome core complex, beta-subunit complex"/>
    <property type="evidence" value="ECO:0007669"/>
    <property type="project" value="UniProtKB-ARBA"/>
</dbReference>
<dbReference type="GO" id="GO:0005634">
    <property type="term" value="C:nucleus"/>
    <property type="evidence" value="ECO:0007669"/>
    <property type="project" value="UniProtKB-SubCell"/>
</dbReference>
<dbReference type="Gene3D" id="3.60.20.10">
    <property type="entry name" value="Glutamine Phosphoribosylpyrophosphate, subunit 1, domain 1"/>
    <property type="match status" value="1"/>
</dbReference>
<sequence>MAEHPFQHPSIPSEPTPQIHQTPPTQQLYSREMFSTYPGQVVADYPVSVPIEHRFDPYVDNGGTLLSIAGEDFCVVAADTRQSEGYSINARYVPKSVKLSDKTVISMGGCYADCLTLTKRIQQSMEWYRHAHGKTMSTAAVAQMLSIMLYQKRFFPFYSWCILGGLDEEGKGAVYTYDPVGSYERESCRCAGSASSLIQPFLDNQINFKNQESQRQQLSLDQVVRITKDSFTSATERDIYTGDYLEIFVITKDGVEVQKMDLKKD</sequence>
<reference evidence="7" key="1">
    <citation type="journal article" date="2020" name="Fungal Divers.">
        <title>Resolving the Mortierellaceae phylogeny through synthesis of multi-gene phylogenetics and phylogenomics.</title>
        <authorList>
            <person name="Vandepol N."/>
            <person name="Liber J."/>
            <person name="Desiro A."/>
            <person name="Na H."/>
            <person name="Kennedy M."/>
            <person name="Barry K."/>
            <person name="Grigoriev I.V."/>
            <person name="Miller A.N."/>
            <person name="O'Donnell K."/>
            <person name="Stajich J.E."/>
            <person name="Bonito G."/>
        </authorList>
    </citation>
    <scope>NUCLEOTIDE SEQUENCE</scope>
    <source>
        <strain evidence="7">KOD948</strain>
    </source>
</reference>
<dbReference type="InterPro" id="IPR029055">
    <property type="entry name" value="Ntn_hydrolases_N"/>
</dbReference>
<dbReference type="GO" id="GO:0005737">
    <property type="term" value="C:cytoplasm"/>
    <property type="evidence" value="ECO:0007669"/>
    <property type="project" value="UniProtKB-SubCell"/>
</dbReference>
<protein>
    <recommendedName>
        <fullName evidence="5">Proteasome subunit beta</fullName>
    </recommendedName>
</protein>
<keyword evidence="2 5" id="KW-0647">Proteasome</keyword>
<accession>A0A9P6PKJ8</accession>
<evidence type="ECO:0000256" key="1">
    <source>
        <dbReference type="ARBA" id="ARBA00022490"/>
    </source>
</evidence>
<evidence type="ECO:0000256" key="6">
    <source>
        <dbReference type="SAM" id="MobiDB-lite"/>
    </source>
</evidence>
<comment type="subcellular location">
    <subcellularLocation>
        <location evidence="5">Cytoplasm</location>
    </subcellularLocation>
    <subcellularLocation>
        <location evidence="5">Nucleus</location>
    </subcellularLocation>
</comment>
<keyword evidence="3 5" id="KW-0539">Nucleus</keyword>
<proteinExistence type="inferred from homology"/>
<dbReference type="PROSITE" id="PS00854">
    <property type="entry name" value="PROTEASOME_BETA_1"/>
    <property type="match status" value="1"/>
</dbReference>
<gene>
    <name evidence="7" type="primary">PSMB1</name>
    <name evidence="7" type="ORF">BG011_009857</name>
</gene>
<comment type="function">
    <text evidence="5">Component of the proteasome, a multicatalytic proteinase complex which is characterized by its ability to cleave peptides with Arg, Phe, Tyr, Leu, and Glu adjacent to the leaving group at neutral or slightly basic pH. The proteasome has an ATP-dependent proteolytic activity.</text>
</comment>
<evidence type="ECO:0000256" key="4">
    <source>
        <dbReference type="ARBA" id="ARBA00026071"/>
    </source>
</evidence>
<evidence type="ECO:0000256" key="5">
    <source>
        <dbReference type="RuleBase" id="RU004203"/>
    </source>
</evidence>
<dbReference type="Pfam" id="PF00227">
    <property type="entry name" value="Proteasome"/>
    <property type="match status" value="1"/>
</dbReference>
<evidence type="ECO:0000256" key="2">
    <source>
        <dbReference type="ARBA" id="ARBA00022942"/>
    </source>
</evidence>
<dbReference type="PANTHER" id="PTHR32194">
    <property type="entry name" value="METALLOPROTEASE TLDD"/>
    <property type="match status" value="1"/>
</dbReference>
<dbReference type="OrthoDB" id="268479at2759"/>
<dbReference type="PROSITE" id="PS51476">
    <property type="entry name" value="PROTEASOME_BETA_2"/>
    <property type="match status" value="1"/>
</dbReference>
<dbReference type="InterPro" id="IPR023333">
    <property type="entry name" value="Proteasome_suB-type"/>
</dbReference>
<dbReference type="SUPFAM" id="SSF56235">
    <property type="entry name" value="N-terminal nucleophile aminohydrolases (Ntn hydrolases)"/>
    <property type="match status" value="1"/>
</dbReference>
<dbReference type="GO" id="GO:0051603">
    <property type="term" value="P:proteolysis involved in protein catabolic process"/>
    <property type="evidence" value="ECO:0007669"/>
    <property type="project" value="InterPro"/>
</dbReference>